<evidence type="ECO:0000313" key="2">
    <source>
        <dbReference type="Proteomes" id="UP000203589"/>
    </source>
</evidence>
<sequence>MDRITPTENLMQVAAEWETAWINDPDGYTSVRSGPGTNHPVVSRTYDDEEFEFCVTSGFWWEVFYEGEQECCVDYMHKPRIVLEGDGDQN</sequence>
<reference evidence="1 2" key="1">
    <citation type="submission" date="2017-07" db="EMBL/GenBank/DDBJ databases">
        <title>Genome Sequence of Antarctobacter heliothermus Strain SMS3 Isolated from a culture of the Diatom Skeletonema marinoi.</title>
        <authorList>
            <person name="Topel M."/>
            <person name="Pinder M.I.M."/>
            <person name="Johansson O.N."/>
            <person name="Kourtchenko O."/>
            <person name="Godhe A."/>
            <person name="Clarke A.K."/>
        </authorList>
    </citation>
    <scope>NUCLEOTIDE SEQUENCE [LARGE SCALE GENOMIC DNA]</scope>
    <source>
        <strain evidence="1 2">SMS3</strain>
    </source>
</reference>
<dbReference type="EMBL" id="CP022540">
    <property type="protein sequence ID" value="ASP20569.1"/>
    <property type="molecule type" value="Genomic_DNA"/>
</dbReference>
<protein>
    <submittedName>
        <fullName evidence="1">Uncharacterized protein</fullName>
    </submittedName>
</protein>
<dbReference type="OrthoDB" id="105971at2"/>
<organism evidence="1 2">
    <name type="scientific">Antarctobacter heliothermus</name>
    <dbReference type="NCBI Taxonomy" id="74033"/>
    <lineage>
        <taxon>Bacteria</taxon>
        <taxon>Pseudomonadati</taxon>
        <taxon>Pseudomonadota</taxon>
        <taxon>Alphaproteobacteria</taxon>
        <taxon>Rhodobacterales</taxon>
        <taxon>Roseobacteraceae</taxon>
        <taxon>Antarctobacter</taxon>
    </lineage>
</organism>
<dbReference type="Proteomes" id="UP000203589">
    <property type="component" value="Chromosome"/>
</dbReference>
<dbReference type="AlphaFoldDB" id="A0A222E2Y5"/>
<dbReference type="Gene3D" id="2.30.30.40">
    <property type="entry name" value="SH3 Domains"/>
    <property type="match status" value="1"/>
</dbReference>
<proteinExistence type="predicted"/>
<accession>A0A222E2Y5</accession>
<keyword evidence="2" id="KW-1185">Reference proteome</keyword>
<dbReference type="RefSeq" id="WP_094034619.1">
    <property type="nucleotide sequence ID" value="NZ_CP022540.1"/>
</dbReference>
<name>A0A222E2Y5_9RHOB</name>
<gene>
    <name evidence="1" type="ORF">ANTHELSMS3_01883</name>
</gene>
<evidence type="ECO:0000313" key="1">
    <source>
        <dbReference type="EMBL" id="ASP20569.1"/>
    </source>
</evidence>
<dbReference type="KEGG" id="aht:ANTHELSMS3_01883"/>